<evidence type="ECO:0000313" key="2">
    <source>
        <dbReference type="Proteomes" id="UP000002724"/>
    </source>
</evidence>
<proteinExistence type="predicted"/>
<sequence length="104" mass="12278">MPINNPKKGVSSIKTLHTVTKSAARQTDTADFIELYMLEKEKQRLMSEETKILHRLDYVQNRLRIIQNIYEHSSHLLDPQNRNRNNMYGEETKNPGFTTIQIEY</sequence>
<dbReference type="RefSeq" id="WP_012508532.1">
    <property type="nucleotide sequence ID" value="NC_011060.1"/>
</dbReference>
<dbReference type="KEGG" id="pph:Ppha_1814"/>
<dbReference type="Proteomes" id="UP000002724">
    <property type="component" value="Chromosome"/>
</dbReference>
<keyword evidence="2" id="KW-1185">Reference proteome</keyword>
<dbReference type="HOGENOM" id="CLU_2247464_0_0_10"/>
<name>B4SBJ1_PELPB</name>
<dbReference type="STRING" id="324925.Ppha_1814"/>
<dbReference type="eggNOG" id="ENOG502ZUGE">
    <property type="taxonomic scope" value="Bacteria"/>
</dbReference>
<protein>
    <submittedName>
        <fullName evidence="1">Uncharacterized protein</fullName>
    </submittedName>
</protein>
<dbReference type="EMBL" id="CP001110">
    <property type="protein sequence ID" value="ACF44045.1"/>
    <property type="molecule type" value="Genomic_DNA"/>
</dbReference>
<organism evidence="1 2">
    <name type="scientific">Pelodictyon phaeoclathratiforme (strain DSM 5477 / BU-1)</name>
    <dbReference type="NCBI Taxonomy" id="324925"/>
    <lineage>
        <taxon>Bacteria</taxon>
        <taxon>Pseudomonadati</taxon>
        <taxon>Chlorobiota</taxon>
        <taxon>Chlorobiia</taxon>
        <taxon>Chlorobiales</taxon>
        <taxon>Chlorobiaceae</taxon>
        <taxon>Chlorobium/Pelodictyon group</taxon>
        <taxon>Pelodictyon</taxon>
    </lineage>
</organism>
<reference evidence="1 2" key="1">
    <citation type="submission" date="2008-06" db="EMBL/GenBank/DDBJ databases">
        <title>Complete sequence of Pelodictyon phaeoclathratiforme BU-1.</title>
        <authorList>
            <consortium name="US DOE Joint Genome Institute"/>
            <person name="Lucas S."/>
            <person name="Copeland A."/>
            <person name="Lapidus A."/>
            <person name="Glavina del Rio T."/>
            <person name="Dalin E."/>
            <person name="Tice H."/>
            <person name="Bruce D."/>
            <person name="Goodwin L."/>
            <person name="Pitluck S."/>
            <person name="Schmutz J."/>
            <person name="Larimer F."/>
            <person name="Land M."/>
            <person name="Hauser L."/>
            <person name="Kyrpides N."/>
            <person name="Mikhailova N."/>
            <person name="Liu Z."/>
            <person name="Li T."/>
            <person name="Zhao F."/>
            <person name="Overmann J."/>
            <person name="Bryant D.A."/>
            <person name="Richardson P."/>
        </authorList>
    </citation>
    <scope>NUCLEOTIDE SEQUENCE [LARGE SCALE GENOMIC DNA]</scope>
    <source>
        <strain evidence="2">DSM 5477 / BU-1</strain>
    </source>
</reference>
<accession>B4SBJ1</accession>
<evidence type="ECO:0000313" key="1">
    <source>
        <dbReference type="EMBL" id="ACF44045.1"/>
    </source>
</evidence>
<dbReference type="AlphaFoldDB" id="B4SBJ1"/>
<gene>
    <name evidence="1" type="ordered locus">Ppha_1814</name>
</gene>
<dbReference type="OrthoDB" id="1453894at2"/>